<dbReference type="PROSITE" id="PS50977">
    <property type="entry name" value="HTH_TETR_2"/>
    <property type="match status" value="1"/>
</dbReference>
<proteinExistence type="predicted"/>
<dbReference type="Proteomes" id="UP001342826">
    <property type="component" value="Unassembled WGS sequence"/>
</dbReference>
<dbReference type="Gene3D" id="1.10.357.10">
    <property type="entry name" value="Tetracycline Repressor, domain 2"/>
    <property type="match status" value="1"/>
</dbReference>
<organism evidence="5 6">
    <name type="scientific">Metabacillus fastidiosus</name>
    <dbReference type="NCBI Taxonomy" id="1458"/>
    <lineage>
        <taxon>Bacteria</taxon>
        <taxon>Bacillati</taxon>
        <taxon>Bacillota</taxon>
        <taxon>Bacilli</taxon>
        <taxon>Bacillales</taxon>
        <taxon>Bacillaceae</taxon>
        <taxon>Metabacillus</taxon>
    </lineage>
</organism>
<evidence type="ECO:0000256" key="1">
    <source>
        <dbReference type="ARBA" id="ARBA00022491"/>
    </source>
</evidence>
<evidence type="ECO:0000313" key="5">
    <source>
        <dbReference type="EMBL" id="MED4399903.1"/>
    </source>
</evidence>
<dbReference type="PANTHER" id="PTHR43479">
    <property type="entry name" value="ACREF/ENVCD OPERON REPRESSOR-RELATED"/>
    <property type="match status" value="1"/>
</dbReference>
<dbReference type="EMBL" id="JARTFS010000001">
    <property type="protein sequence ID" value="MED4399903.1"/>
    <property type="molecule type" value="Genomic_DNA"/>
</dbReference>
<dbReference type="InterPro" id="IPR001647">
    <property type="entry name" value="HTH_TetR"/>
</dbReference>
<evidence type="ECO:0000313" key="6">
    <source>
        <dbReference type="Proteomes" id="UP001342826"/>
    </source>
</evidence>
<keyword evidence="2 3" id="KW-0238">DNA-binding</keyword>
<dbReference type="SUPFAM" id="SSF46689">
    <property type="entry name" value="Homeodomain-like"/>
    <property type="match status" value="1"/>
</dbReference>
<dbReference type="InterPro" id="IPR023772">
    <property type="entry name" value="DNA-bd_HTH_TetR-type_CS"/>
</dbReference>
<comment type="caution">
    <text evidence="5">The sequence shown here is derived from an EMBL/GenBank/DDBJ whole genome shotgun (WGS) entry which is preliminary data.</text>
</comment>
<protein>
    <submittedName>
        <fullName evidence="5">TetR/AcrR family transcriptional regulator</fullName>
    </submittedName>
</protein>
<sequence length="176" mass="20610">MANREDKKELIINKAIQLFAENGYYKTTTAMIANAAGVTQPYVFHFFQNKEELFKAVIERAFNQIYYTFMEVEAPADRLSSEMGKSFMEIIKKYRYEVLMVMQAYTIADEGIRQHIRKLFLTIYEMLFLKFEKAGIPFPKEKASEFIGTGLLITVSEVLDLPEIFNMKDEECKKEY</sequence>
<keyword evidence="1" id="KW-0678">Repressor</keyword>
<dbReference type="RefSeq" id="WP_328014615.1">
    <property type="nucleotide sequence ID" value="NZ_JARTFS010000001.1"/>
</dbReference>
<keyword evidence="6" id="KW-1185">Reference proteome</keyword>
<reference evidence="5 6" key="1">
    <citation type="submission" date="2023-03" db="EMBL/GenBank/DDBJ databases">
        <title>Bacillus Genome Sequencing.</title>
        <authorList>
            <person name="Dunlap C."/>
        </authorList>
    </citation>
    <scope>NUCLEOTIDE SEQUENCE [LARGE SCALE GENOMIC DNA]</scope>
    <source>
        <strain evidence="5 6">NRS-1717</strain>
    </source>
</reference>
<evidence type="ECO:0000256" key="3">
    <source>
        <dbReference type="PROSITE-ProRule" id="PRU00335"/>
    </source>
</evidence>
<dbReference type="Pfam" id="PF00440">
    <property type="entry name" value="TetR_N"/>
    <property type="match status" value="1"/>
</dbReference>
<feature type="domain" description="HTH tetR-type" evidence="4">
    <location>
        <begin position="5"/>
        <end position="65"/>
    </location>
</feature>
<dbReference type="PANTHER" id="PTHR43479:SF11">
    <property type="entry name" value="ACREF_ENVCD OPERON REPRESSOR-RELATED"/>
    <property type="match status" value="1"/>
</dbReference>
<evidence type="ECO:0000256" key="2">
    <source>
        <dbReference type="ARBA" id="ARBA00023125"/>
    </source>
</evidence>
<dbReference type="PRINTS" id="PR00455">
    <property type="entry name" value="HTHTETR"/>
</dbReference>
<evidence type="ECO:0000259" key="4">
    <source>
        <dbReference type="PROSITE" id="PS50977"/>
    </source>
</evidence>
<dbReference type="InterPro" id="IPR050624">
    <property type="entry name" value="HTH-type_Tx_Regulator"/>
</dbReference>
<dbReference type="PROSITE" id="PS01081">
    <property type="entry name" value="HTH_TETR_1"/>
    <property type="match status" value="1"/>
</dbReference>
<gene>
    <name evidence="5" type="ORF">P9271_00825</name>
</gene>
<feature type="DNA-binding region" description="H-T-H motif" evidence="3">
    <location>
        <begin position="28"/>
        <end position="47"/>
    </location>
</feature>
<accession>A0ABU6NT82</accession>
<name>A0ABU6NT82_9BACI</name>
<dbReference type="InterPro" id="IPR009057">
    <property type="entry name" value="Homeodomain-like_sf"/>
</dbReference>